<comment type="function">
    <text evidence="7">Essential cofactor of the RNA polymerase L that plays a central role in the transcription and replication by forming the polymerase complex with RNA polymerase L and recruiting L to the genomic N-RNA template for RNA synthesis. Also plays a central role in the encapsidation of nascent RNA chains by forming the encapsidation complex with the nucleocapsid protein N (N-P complex). Acts as a chaperone for newly synthesized free N protein, so-called N0, allowing encapsidation of nascent RNA chains during replication. The nucleoprotein protein N prevents excessive phosphorylation of P, which leads to down-regulation of viral transcription/ replication. Participates, together with N, in the formation of viral factories (viroplasms), which are large inclusions in the host cytoplasm where replication takes place.</text>
</comment>
<evidence type="ECO:0000259" key="9">
    <source>
        <dbReference type="Pfam" id="PF13825"/>
    </source>
</evidence>
<evidence type="ECO:0000256" key="5">
    <source>
        <dbReference type="ARBA" id="ARBA00022953"/>
    </source>
</evidence>
<dbReference type="Pfam" id="PF13825">
    <property type="entry name" value="Paramyxo_P_V_N"/>
    <property type="match status" value="1"/>
</dbReference>
<dbReference type="Gene3D" id="1.10.8.10">
    <property type="entry name" value="DNA helicase RuvA subunit, C-terminal domain"/>
    <property type="match status" value="1"/>
</dbReference>
<dbReference type="GO" id="GO:0003968">
    <property type="term" value="F:RNA-directed RNA polymerase activity"/>
    <property type="evidence" value="ECO:0007669"/>
    <property type="project" value="InterPro"/>
</dbReference>
<dbReference type="Pfam" id="PF03210">
    <property type="entry name" value="Paramyx_P_V_C"/>
    <property type="match status" value="1"/>
</dbReference>
<protein>
    <recommendedName>
        <fullName evidence="2">Phosphoprotein</fullName>
    </recommendedName>
</protein>
<dbReference type="InterPro" id="IPR004897">
    <property type="entry name" value="P/V_Pprotein_paramyxoviral"/>
</dbReference>
<feature type="region of interest" description="Disordered" evidence="8">
    <location>
        <begin position="201"/>
        <end position="236"/>
    </location>
</feature>
<dbReference type="InterPro" id="IPR016075">
    <property type="entry name" value="RNA_pol_Pprot-P_XD_paramyxovir"/>
</dbReference>
<evidence type="ECO:0000256" key="7">
    <source>
        <dbReference type="ARBA" id="ARBA00060014"/>
    </source>
</evidence>
<feature type="region of interest" description="Disordered" evidence="8">
    <location>
        <begin position="36"/>
        <end position="99"/>
    </location>
</feature>
<proteinExistence type="evidence at transcript level"/>
<dbReference type="InterPro" id="IPR028243">
    <property type="entry name" value="Paramyxo_P/V_N"/>
</dbReference>
<keyword evidence="5" id="KW-0693">Viral RNA replication</keyword>
<keyword evidence="3" id="KW-0691">RNA editing</keyword>
<feature type="compositionally biased region" description="Acidic residues" evidence="8">
    <location>
        <begin position="146"/>
        <end position="160"/>
    </location>
</feature>
<reference evidence="10" key="1">
    <citation type="submission" date="2010-10" db="EMBL/GenBank/DDBJ databases">
        <title>Expression and functional analysis of products of the P/V/C gene of measles viruses present in subacute sclerosing panencephalitis.</title>
        <authorList>
            <person name="Millar E.L."/>
            <person name="Duprex W.P."/>
            <person name="Rima B.K."/>
        </authorList>
    </citation>
    <scope>NUCLEOTIDE SEQUENCE</scope>
    <source>
        <strain evidence="10">K_2_1-7</strain>
    </source>
</reference>
<feature type="compositionally biased region" description="Low complexity" evidence="8">
    <location>
        <begin position="262"/>
        <end position="272"/>
    </location>
</feature>
<dbReference type="GO" id="GO:0006351">
    <property type="term" value="P:DNA-templated transcription"/>
    <property type="evidence" value="ECO:0007669"/>
    <property type="project" value="InterPro"/>
</dbReference>
<feature type="region of interest" description="Disordered" evidence="8">
    <location>
        <begin position="254"/>
        <end position="311"/>
    </location>
</feature>
<evidence type="ECO:0000256" key="4">
    <source>
        <dbReference type="ARBA" id="ARBA00022553"/>
    </source>
</evidence>
<feature type="domain" description="Paramyxovirus structural protein P/V N-terminal" evidence="9">
    <location>
        <begin position="4"/>
        <end position="314"/>
    </location>
</feature>
<sequence length="509" mass="53988">MAEEQARHVKNGLECIRALKAEPIGSLAIEEAMAAWSETSDNPGQERAACKEEKASSSGLSKPCLSAIGSTEGGAPRIRGQGSGESDDDAETLGIPSGNLQASSTGLQCYYVYDHSGEAVKGIQDADSIMVQSGLDGDSTLSGGDNESENSDVDIGEPDTEGYAITDRGSAPISMGFRASDVETAEGGEIHELLRLQSRGNNFPKLRKTLNVPPPPDPGRASTSETPIKKGGGTDARLASFGTEIASLLTGGATQCARKSPSEPSGPGAPAGNVPECVSNAAPIQEWTPESGTTISPRSQNNEEGGDHHDDELFSDVQDIKTALAKIHEDNQKIISKLESLLLLKGEVESIKKQINRQNISISTLEGHLSSIMIAIPGLGKDPNDPTADVELNPDLKPIIGRDSGRALAEVLKKPVASRQLQGMTNGRTSSRGQLLKEFQLKPIGKTMSSAVGFVPDTGPASRSVIRSIIKSSRLEEDRKRYLMTLLDDIKGANDLAKFHQMLMKIIMK</sequence>
<feature type="region of interest" description="Disordered" evidence="8">
    <location>
        <begin position="134"/>
        <end position="170"/>
    </location>
</feature>
<comment type="similarity">
    <text evidence="1">Belongs to the morbillivirus P protein family.</text>
</comment>
<dbReference type="CDD" id="cd21031">
    <property type="entry name" value="MEV_P-protein-C_like"/>
    <property type="match status" value="1"/>
</dbReference>
<organism evidence="10">
    <name type="scientific">Measles morbillivirus</name>
    <dbReference type="NCBI Taxonomy" id="11234"/>
    <lineage>
        <taxon>Viruses</taxon>
        <taxon>Riboviria</taxon>
        <taxon>Orthornavirae</taxon>
        <taxon>Negarnaviricota</taxon>
        <taxon>Haploviricotina</taxon>
        <taxon>Monjiviricetes</taxon>
        <taxon>Mononegavirales</taxon>
        <taxon>Paramyxoviridae</taxon>
        <taxon>Orthoparamyxovirinae</taxon>
        <taxon>Morbillivirus</taxon>
        <taxon>Morbillivirus hominis</taxon>
    </lineage>
</organism>
<keyword evidence="4" id="KW-0597">Phosphoprotein</keyword>
<evidence type="ECO:0000256" key="8">
    <source>
        <dbReference type="SAM" id="MobiDB-lite"/>
    </source>
</evidence>
<dbReference type="EMBL" id="HQ385663">
    <property type="protein sequence ID" value="ADU17845.1"/>
    <property type="molecule type" value="mRNA"/>
</dbReference>
<evidence type="ECO:0000256" key="2">
    <source>
        <dbReference type="ARBA" id="ARBA00020572"/>
    </source>
</evidence>
<evidence type="ECO:0000256" key="6">
    <source>
        <dbReference type="ARBA" id="ARBA00049683"/>
    </source>
</evidence>
<dbReference type="Gene3D" id="1.20.5.110">
    <property type="match status" value="1"/>
</dbReference>
<accession>E7DWB0</accession>
<gene>
    <name evidence="10" type="primary">P</name>
    <name evidence="10" type="synonym">C</name>
    <name evidence="10" type="synonym">V</name>
</gene>
<evidence type="ECO:0000313" key="10">
    <source>
        <dbReference type="EMBL" id="ADU17845.1"/>
    </source>
</evidence>
<comment type="subunit">
    <text evidence="6">Homotetramer. Interacts (via multimerization domain and XD domain) with polymerase L; this interaction forms the polymerase L-P complex. Interacts (via N-terminus) with N0 (via Ncore); this interaction allows P to chaperon N0 to avoid N polymerization and non-specific RNA binding before encapsidation. Interacts (via C-terminus) with N-RNA template (via Ntail); this interaction maintains the P/L complex anchored to the nucleocapsid template during the sequential transcription. Interacts (via C-terminus) with protein C this interaction allows C to associate with the ribonucleocapsid.</text>
</comment>
<dbReference type="GO" id="GO:0019079">
    <property type="term" value="P:viral genome replication"/>
    <property type="evidence" value="ECO:0007669"/>
    <property type="project" value="InterPro"/>
</dbReference>
<dbReference type="GO" id="GO:0003723">
    <property type="term" value="F:RNA binding"/>
    <property type="evidence" value="ECO:0007669"/>
    <property type="project" value="InterPro"/>
</dbReference>
<dbReference type="SUPFAM" id="SSF101089">
    <property type="entry name" value="Phosphoprotein XD domain"/>
    <property type="match status" value="1"/>
</dbReference>
<evidence type="ECO:0000256" key="1">
    <source>
        <dbReference type="ARBA" id="ARBA00008617"/>
    </source>
</evidence>
<feature type="compositionally biased region" description="Polar residues" evidence="8">
    <location>
        <begin position="288"/>
        <end position="303"/>
    </location>
</feature>
<evidence type="ECO:0000256" key="3">
    <source>
        <dbReference type="ARBA" id="ARBA00022495"/>
    </source>
</evidence>
<name>E7DWB0_9MONO</name>
<feature type="compositionally biased region" description="Low complexity" evidence="8">
    <location>
        <begin position="134"/>
        <end position="145"/>
    </location>
</feature>